<protein>
    <submittedName>
        <fullName evidence="3">ABC transporter substrate-binding protein</fullName>
    </submittedName>
</protein>
<proteinExistence type="predicted"/>
<dbReference type="EMBL" id="CP031555">
    <property type="protein sequence ID" value="AXO15957.1"/>
    <property type="molecule type" value="Genomic_DNA"/>
</dbReference>
<dbReference type="SUPFAM" id="SSF53807">
    <property type="entry name" value="Helical backbone' metal receptor"/>
    <property type="match status" value="1"/>
</dbReference>
<dbReference type="PANTHER" id="PTHR30535">
    <property type="entry name" value="VITAMIN B12-BINDING PROTEIN"/>
    <property type="match status" value="1"/>
</dbReference>
<evidence type="ECO:0000313" key="4">
    <source>
        <dbReference type="Proteomes" id="UP000256971"/>
    </source>
</evidence>
<dbReference type="Proteomes" id="UP000256971">
    <property type="component" value="Chromosome"/>
</dbReference>
<feature type="signal peptide" evidence="1">
    <location>
        <begin position="1"/>
        <end position="25"/>
    </location>
</feature>
<dbReference type="InterPro" id="IPR002491">
    <property type="entry name" value="ABC_transptr_periplasmic_BD"/>
</dbReference>
<dbReference type="Gene3D" id="3.40.50.1980">
    <property type="entry name" value="Nitrogenase molybdenum iron protein domain"/>
    <property type="match status" value="2"/>
</dbReference>
<keyword evidence="4" id="KW-1185">Reference proteome</keyword>
<evidence type="ECO:0000256" key="1">
    <source>
        <dbReference type="SAM" id="SignalP"/>
    </source>
</evidence>
<reference evidence="3 4" key="1">
    <citation type="submission" date="2018-08" db="EMBL/GenBank/DDBJ databases">
        <title>Complete genome sequence of type strain Thalassospira indica MCCC 1A01103T, isolated from isolated from deep seawater of the Indian Ocean.</title>
        <authorList>
            <person name="Liu Y."/>
        </authorList>
    </citation>
    <scope>NUCLEOTIDE SEQUENCE [LARGE SCALE GENOMIC DNA]</scope>
    <source>
        <strain evidence="3 4">PB8BT</strain>
    </source>
</reference>
<name>A0ABM6Y1Y4_9PROT</name>
<organism evidence="3 4">
    <name type="scientific">Thalassospira indica</name>
    <dbReference type="NCBI Taxonomy" id="1891279"/>
    <lineage>
        <taxon>Bacteria</taxon>
        <taxon>Pseudomonadati</taxon>
        <taxon>Pseudomonadota</taxon>
        <taxon>Alphaproteobacteria</taxon>
        <taxon>Rhodospirillales</taxon>
        <taxon>Thalassospiraceae</taxon>
        <taxon>Thalassospira</taxon>
    </lineage>
</organism>
<accession>A0ABM6Y1Y4</accession>
<sequence length="341" mass="36988">MINHDKRVLAVGVFAAGLISSVSFASATEYPLSIENCGTMLQFDAAPERVVSLGQSTTEILYLLGLADKVKGTGVWFGPVMDEFKDVNASVPRLADNDPGFETVVAQKPQLVATQYQWHVGPKGTVGTTEQFNELSIPVYTAPADCVGKDNAGGGDGVRHEGFTMDLIYREISDFAQIFDVEDRGDALIASLKERQESSLARVTASGHDNVSAVFWFSSPEINRDPYVAGKNGAAGYIAGKLGVRNIIDSNEEWPTVGWETIARANPDIIVIGKMGRRRFPADDWQVKMDFLKTDPVASQMKAVRNGNIVVMDAQSMDPTIRLINGIETLAEAVERLSASN</sequence>
<dbReference type="PANTHER" id="PTHR30535:SF7">
    <property type="entry name" value="IRON(III) DICITRATE-BINDING PROTEIN"/>
    <property type="match status" value="1"/>
</dbReference>
<evidence type="ECO:0000313" key="3">
    <source>
        <dbReference type="EMBL" id="AXO15957.1"/>
    </source>
</evidence>
<dbReference type="RefSeq" id="WP_082923485.1">
    <property type="nucleotide sequence ID" value="NZ_CP031555.1"/>
</dbReference>
<evidence type="ECO:0000259" key="2">
    <source>
        <dbReference type="PROSITE" id="PS50983"/>
    </source>
</evidence>
<dbReference type="Pfam" id="PF01497">
    <property type="entry name" value="Peripla_BP_2"/>
    <property type="match status" value="1"/>
</dbReference>
<keyword evidence="1" id="KW-0732">Signal</keyword>
<feature type="domain" description="Fe/B12 periplasmic-binding" evidence="2">
    <location>
        <begin position="49"/>
        <end position="341"/>
    </location>
</feature>
<dbReference type="InterPro" id="IPR050902">
    <property type="entry name" value="ABC_Transporter_SBP"/>
</dbReference>
<gene>
    <name evidence="3" type="ORF">DY252_18285</name>
</gene>
<dbReference type="PROSITE" id="PS50983">
    <property type="entry name" value="FE_B12_PBP"/>
    <property type="match status" value="1"/>
</dbReference>
<feature type="chain" id="PRO_5045983087" evidence="1">
    <location>
        <begin position="26"/>
        <end position="341"/>
    </location>
</feature>